<organism evidence="1 2">
    <name type="scientific">Candidatus Magasanikbacteria bacterium RIFCSPHIGHO2_02_FULL_41_13</name>
    <dbReference type="NCBI Taxonomy" id="1798676"/>
    <lineage>
        <taxon>Bacteria</taxon>
        <taxon>Candidatus Magasanikiibacteriota</taxon>
    </lineage>
</organism>
<sequence>MEETWKKEFTMLVESSGLKKNIQKRLLVAIEKLSLQEQNLLLIMFQKFPEKIPAFWELSLKKFDYVKNGVGNLDEILEEEIKLFS</sequence>
<dbReference type="Proteomes" id="UP000178742">
    <property type="component" value="Unassembled WGS sequence"/>
</dbReference>
<evidence type="ECO:0000313" key="1">
    <source>
        <dbReference type="EMBL" id="OGH66282.1"/>
    </source>
</evidence>
<accession>A0A1F6M3P6</accession>
<name>A0A1F6M3P6_9BACT</name>
<comment type="caution">
    <text evidence="1">The sequence shown here is derived from an EMBL/GenBank/DDBJ whole genome shotgun (WGS) entry which is preliminary data.</text>
</comment>
<dbReference type="EMBL" id="MFPX01000021">
    <property type="protein sequence ID" value="OGH66282.1"/>
    <property type="molecule type" value="Genomic_DNA"/>
</dbReference>
<gene>
    <name evidence="1" type="ORF">A3B90_01720</name>
</gene>
<dbReference type="AlphaFoldDB" id="A0A1F6M3P6"/>
<protein>
    <submittedName>
        <fullName evidence="1">Uncharacterized protein</fullName>
    </submittedName>
</protein>
<evidence type="ECO:0000313" key="2">
    <source>
        <dbReference type="Proteomes" id="UP000178742"/>
    </source>
</evidence>
<reference evidence="1 2" key="1">
    <citation type="journal article" date="2016" name="Nat. Commun.">
        <title>Thousands of microbial genomes shed light on interconnected biogeochemical processes in an aquifer system.</title>
        <authorList>
            <person name="Anantharaman K."/>
            <person name="Brown C.T."/>
            <person name="Hug L.A."/>
            <person name="Sharon I."/>
            <person name="Castelle C.J."/>
            <person name="Probst A.J."/>
            <person name="Thomas B.C."/>
            <person name="Singh A."/>
            <person name="Wilkins M.J."/>
            <person name="Karaoz U."/>
            <person name="Brodie E.L."/>
            <person name="Williams K.H."/>
            <person name="Hubbard S.S."/>
            <person name="Banfield J.F."/>
        </authorList>
    </citation>
    <scope>NUCLEOTIDE SEQUENCE [LARGE SCALE GENOMIC DNA]</scope>
</reference>
<proteinExistence type="predicted"/>
<dbReference type="STRING" id="1798676.A3B90_01720"/>